<reference evidence="5 6" key="1">
    <citation type="journal article" date="2006" name="Proc. Natl. Acad. Sci. U.S.A.">
        <title>Evolution of sensory complexity recorded in a myxobacterial genome.</title>
        <authorList>
            <person name="Goldman B.S."/>
            <person name="Nierman W.C."/>
            <person name="Kaiser D."/>
            <person name="Slater S.C."/>
            <person name="Durkin A.S."/>
            <person name="Eisen J.A."/>
            <person name="Ronning C.M."/>
            <person name="Barbazuk W.B."/>
            <person name="Blanchard M."/>
            <person name="Field C."/>
            <person name="Halling C."/>
            <person name="Hinkle G."/>
            <person name="Iartchuk O."/>
            <person name="Kim H.S."/>
            <person name="Mackenzie C."/>
            <person name="Madupu R."/>
            <person name="Miller N."/>
            <person name="Shvartsbeyn A."/>
            <person name="Sullivan S.A."/>
            <person name="Vaudin M."/>
            <person name="Wiegand R."/>
            <person name="Kaplan H.B."/>
        </authorList>
    </citation>
    <scope>NUCLEOTIDE SEQUENCE [LARGE SCALE GENOMIC DNA]</scope>
    <source>
        <strain evidence="6">DK1622</strain>
    </source>
</reference>
<dbReference type="STRING" id="246197.MXAN_2851"/>
<accession>Q1D8G1</accession>
<feature type="region of interest" description="Disordered" evidence="3">
    <location>
        <begin position="1"/>
        <end position="25"/>
    </location>
</feature>
<dbReference type="EMBL" id="CP000113">
    <property type="protein sequence ID" value="ABF85992.1"/>
    <property type="molecule type" value="Genomic_DNA"/>
</dbReference>
<dbReference type="Gene3D" id="2.60.120.260">
    <property type="entry name" value="Galactose-binding domain-like"/>
    <property type="match status" value="1"/>
</dbReference>
<dbReference type="eggNOG" id="COG4935">
    <property type="taxonomic scope" value="Bacteria"/>
</dbReference>
<sequence length="464" mass="48790">MCRQRQESGGAQRQRVGDSHGAQDCHGGGRIPHGFGWIASRMGDVLCAGQVLRYMVRMKLKLPLFLSLSTVLPALISCGAPTSTDTAHEAVVLGTQAQALATGTPAAEGVLSFLNDYSISYTVLDLEVPLDSQAAQALIDFREGPDGVLHTGDDRRFVSIEQVDAVPYVGPAALAALEAYAKGTGRVELPVDGHVGTFHGVAFNVAEARRAILAANTESASNLETVFGIPAAAVQSLVAARPILHMVQLSRLANVDAVTMGQLKVHTQLAAEGDPCTGPTLCQPGLVCEGRPGDGSSPYGRCVDASYFPGYGEVCSRFVACQTPKSVCIGLASGSVEGYCAPAWMGSSFTEYSDLRLQSTNPLVTAPLVAVGLATVPMDINVELDIVHTAPHRLVLTLEDPGGETALLWDGPNEGTPPSRIVVTRGIPRDGAVNGRWKLHIANPSGVGSGTLRSWTLKLTSRYD</sequence>
<dbReference type="EnsemblBacteria" id="ABF85992">
    <property type="protein sequence ID" value="ABF85992"/>
    <property type="gene ID" value="MXAN_2851"/>
</dbReference>
<gene>
    <name evidence="5" type="ordered locus">MXAN_2851</name>
</gene>
<keyword evidence="6" id="KW-1185">Reference proteome</keyword>
<evidence type="ECO:0000313" key="6">
    <source>
        <dbReference type="Proteomes" id="UP000002402"/>
    </source>
</evidence>
<feature type="domain" description="P/Homo B" evidence="4">
    <location>
        <begin position="335"/>
        <end position="464"/>
    </location>
</feature>
<evidence type="ECO:0000313" key="5">
    <source>
        <dbReference type="EMBL" id="ABF85992.1"/>
    </source>
</evidence>
<keyword evidence="1" id="KW-0645">Protease</keyword>
<evidence type="ECO:0000256" key="1">
    <source>
        <dbReference type="ARBA" id="ARBA00022670"/>
    </source>
</evidence>
<protein>
    <recommendedName>
        <fullName evidence="4">P/Homo B domain-containing protein</fullName>
    </recommendedName>
</protein>
<name>Q1D8G1_MYXXD</name>
<evidence type="ECO:0000259" key="4">
    <source>
        <dbReference type="PROSITE" id="PS51829"/>
    </source>
</evidence>
<dbReference type="Pfam" id="PF01483">
    <property type="entry name" value="P_proprotein"/>
    <property type="match status" value="1"/>
</dbReference>
<evidence type="ECO:0000256" key="3">
    <source>
        <dbReference type="SAM" id="MobiDB-lite"/>
    </source>
</evidence>
<dbReference type="InterPro" id="IPR008979">
    <property type="entry name" value="Galactose-bd-like_sf"/>
</dbReference>
<organism evidence="5 6">
    <name type="scientific">Myxococcus xanthus (strain DK1622)</name>
    <dbReference type="NCBI Taxonomy" id="246197"/>
    <lineage>
        <taxon>Bacteria</taxon>
        <taxon>Pseudomonadati</taxon>
        <taxon>Myxococcota</taxon>
        <taxon>Myxococcia</taxon>
        <taxon>Myxococcales</taxon>
        <taxon>Cystobacterineae</taxon>
        <taxon>Myxococcaceae</taxon>
        <taxon>Myxococcus</taxon>
    </lineage>
</organism>
<dbReference type="HOGENOM" id="CLU_707545_0_0_7"/>
<dbReference type="PROSITE" id="PS51829">
    <property type="entry name" value="P_HOMO_B"/>
    <property type="match status" value="1"/>
</dbReference>
<evidence type="ECO:0000256" key="2">
    <source>
        <dbReference type="ARBA" id="ARBA00022801"/>
    </source>
</evidence>
<dbReference type="AlphaFoldDB" id="Q1D8G1"/>
<dbReference type="Proteomes" id="UP000002402">
    <property type="component" value="Chromosome"/>
</dbReference>
<dbReference type="GO" id="GO:0004252">
    <property type="term" value="F:serine-type endopeptidase activity"/>
    <property type="evidence" value="ECO:0007669"/>
    <property type="project" value="InterPro"/>
</dbReference>
<dbReference type="GO" id="GO:0006508">
    <property type="term" value="P:proteolysis"/>
    <property type="evidence" value="ECO:0007669"/>
    <property type="project" value="UniProtKB-KW"/>
</dbReference>
<proteinExistence type="predicted"/>
<dbReference type="SUPFAM" id="SSF49785">
    <property type="entry name" value="Galactose-binding domain-like"/>
    <property type="match status" value="1"/>
</dbReference>
<keyword evidence="2" id="KW-0378">Hydrolase</keyword>
<dbReference type="KEGG" id="mxa:MXAN_2851"/>
<dbReference type="InterPro" id="IPR002884">
    <property type="entry name" value="P_dom"/>
</dbReference>